<reference evidence="16 17" key="1">
    <citation type="submission" date="2021-08" db="EMBL/GenBank/DDBJ databases">
        <authorList>
            <person name="Peeters C."/>
        </authorList>
    </citation>
    <scope>NUCLEOTIDE SEQUENCE [LARGE SCALE GENOMIC DNA]</scope>
    <source>
        <strain evidence="16 17">LMG 21510</strain>
    </source>
</reference>
<dbReference type="PANTHER" id="PTHR40457:SF1">
    <property type="entry name" value="PHOSPHOLIPASE A1"/>
    <property type="match status" value="1"/>
</dbReference>
<dbReference type="CDD" id="cd00541">
    <property type="entry name" value="OMPLA"/>
    <property type="match status" value="1"/>
</dbReference>
<dbReference type="SUPFAM" id="SSF56931">
    <property type="entry name" value="Outer membrane phospholipase A (OMPLA)"/>
    <property type="match status" value="1"/>
</dbReference>
<evidence type="ECO:0000256" key="5">
    <source>
        <dbReference type="ARBA" id="ARBA00022452"/>
    </source>
</evidence>
<comment type="catalytic activity">
    <reaction evidence="2 15">
        <text>a 1,2-diacyl-sn-glycero-3-phosphocholine + H2O = a 1-acyl-sn-glycero-3-phosphocholine + a fatty acid + H(+)</text>
        <dbReference type="Rhea" id="RHEA:15801"/>
        <dbReference type="ChEBI" id="CHEBI:15377"/>
        <dbReference type="ChEBI" id="CHEBI:15378"/>
        <dbReference type="ChEBI" id="CHEBI:28868"/>
        <dbReference type="ChEBI" id="CHEBI:57643"/>
        <dbReference type="ChEBI" id="CHEBI:58168"/>
        <dbReference type="EC" id="3.1.1.4"/>
    </reaction>
</comment>
<dbReference type="EMBL" id="CAJZAH010000004">
    <property type="protein sequence ID" value="CAG9179338.1"/>
    <property type="molecule type" value="Genomic_DNA"/>
</dbReference>
<evidence type="ECO:0000256" key="12">
    <source>
        <dbReference type="ARBA" id="ARBA00023098"/>
    </source>
</evidence>
<accession>A0ABM8XGY2</accession>
<dbReference type="PRINTS" id="PR01486">
    <property type="entry name" value="PHPHLIPASEA1"/>
</dbReference>
<dbReference type="EC" id="3.1.1.4" evidence="15"/>
<comment type="similarity">
    <text evidence="3 15">Belongs to the phospholipase A1 family.</text>
</comment>
<evidence type="ECO:0000256" key="3">
    <source>
        <dbReference type="ARBA" id="ARBA00010525"/>
    </source>
</evidence>
<dbReference type="PANTHER" id="PTHR40457">
    <property type="entry name" value="PHOSPHOLIPASE A1"/>
    <property type="match status" value="1"/>
</dbReference>
<evidence type="ECO:0000256" key="9">
    <source>
        <dbReference type="ARBA" id="ARBA00022801"/>
    </source>
</evidence>
<comment type="cofactor">
    <cofactor evidence="15">
        <name>Ca(2+)</name>
        <dbReference type="ChEBI" id="CHEBI:29108"/>
    </cofactor>
    <text evidence="15">Binds 1 Ca(2+) ion per monomer. In the dimeric form the Ca(2+) is bound by different amino acids with binding of each Ca(2+) shared with ligands coming from each monomer. The Ca(2+) ion may have a role in catalysis.</text>
</comment>
<dbReference type="Gene3D" id="2.40.230.10">
    <property type="entry name" value="Phospholipase A1"/>
    <property type="match status" value="1"/>
</dbReference>
<comment type="subunit">
    <text evidence="4 15">Homodimer; dimerization is reversible, and the dimeric form is the active one.</text>
</comment>
<evidence type="ECO:0000256" key="4">
    <source>
        <dbReference type="ARBA" id="ARBA00011702"/>
    </source>
</evidence>
<evidence type="ECO:0000256" key="1">
    <source>
        <dbReference type="ARBA" id="ARBA00000111"/>
    </source>
</evidence>
<proteinExistence type="inferred from homology"/>
<evidence type="ECO:0000256" key="6">
    <source>
        <dbReference type="ARBA" id="ARBA00022692"/>
    </source>
</evidence>
<dbReference type="RefSeq" id="WP_224043354.1">
    <property type="nucleotide sequence ID" value="NZ_CAJZAH010000004.1"/>
</dbReference>
<keyword evidence="17" id="KW-1185">Reference proteome</keyword>
<dbReference type="Pfam" id="PF02253">
    <property type="entry name" value="PLA1"/>
    <property type="match status" value="1"/>
</dbReference>
<gene>
    <name evidence="16" type="ORF">LMG21510_03751</name>
</gene>
<comment type="caution">
    <text evidence="16">The sequence shown here is derived from an EMBL/GenBank/DDBJ whole genome shotgun (WGS) entry which is preliminary data.</text>
</comment>
<keyword evidence="12 15" id="KW-0443">Lipid metabolism</keyword>
<name>A0ABM8XGY2_9BURK</name>
<keyword evidence="10 15" id="KW-0106">Calcium</keyword>
<comment type="function">
    <text evidence="15">Hydrolysis of phosphatidylcholine with phospholipase A2 (EC 3.1.1.4) and phospholipase A1 (EC 3.1.1.32) activities.</text>
</comment>
<keyword evidence="8" id="KW-0732">Signal</keyword>
<keyword evidence="14 15" id="KW-0998">Cell outer membrane</keyword>
<dbReference type="EC" id="3.1.1.32" evidence="15"/>
<protein>
    <recommendedName>
        <fullName evidence="15">Phospholipase A1</fullName>
        <ecNumber evidence="15">3.1.1.32</ecNumber>
        <ecNumber evidence="15">3.1.1.4</ecNumber>
    </recommendedName>
    <alternativeName>
        <fullName evidence="15">Phosphatidylcholine 1-acylhydrolase</fullName>
    </alternativeName>
</protein>
<evidence type="ECO:0000313" key="17">
    <source>
        <dbReference type="Proteomes" id="UP000721236"/>
    </source>
</evidence>
<evidence type="ECO:0000256" key="2">
    <source>
        <dbReference type="ARBA" id="ARBA00001604"/>
    </source>
</evidence>
<dbReference type="Proteomes" id="UP000721236">
    <property type="component" value="Unassembled WGS sequence"/>
</dbReference>
<evidence type="ECO:0000256" key="11">
    <source>
        <dbReference type="ARBA" id="ARBA00022963"/>
    </source>
</evidence>
<keyword evidence="11 15" id="KW-0442">Lipid degradation</keyword>
<comment type="subcellular location">
    <subcellularLocation>
        <location evidence="15">Cell outer membrane</location>
        <topology evidence="15">Multi-pass membrane protein</topology>
    </subcellularLocation>
    <text evidence="15">One of the very few enzymes located there.</text>
</comment>
<dbReference type="InterPro" id="IPR036541">
    <property type="entry name" value="PLipase_A1_sf"/>
</dbReference>
<keyword evidence="6" id="KW-0812">Transmembrane</keyword>
<organism evidence="16 17">
    <name type="scientific">Cupriavidus respiraculi</name>
    <dbReference type="NCBI Taxonomy" id="195930"/>
    <lineage>
        <taxon>Bacteria</taxon>
        <taxon>Pseudomonadati</taxon>
        <taxon>Pseudomonadota</taxon>
        <taxon>Betaproteobacteria</taxon>
        <taxon>Burkholderiales</taxon>
        <taxon>Burkholderiaceae</taxon>
        <taxon>Cupriavidus</taxon>
    </lineage>
</organism>
<evidence type="ECO:0000256" key="10">
    <source>
        <dbReference type="ARBA" id="ARBA00022837"/>
    </source>
</evidence>
<dbReference type="InterPro" id="IPR003187">
    <property type="entry name" value="PLipase_A1"/>
</dbReference>
<comment type="catalytic activity">
    <reaction evidence="1 15">
        <text>a 1,2-diacyl-sn-glycero-3-phosphocholine + H2O = a 2-acyl-sn-glycero-3-phosphocholine + a fatty acid + H(+)</text>
        <dbReference type="Rhea" id="RHEA:18689"/>
        <dbReference type="ChEBI" id="CHEBI:15377"/>
        <dbReference type="ChEBI" id="CHEBI:15378"/>
        <dbReference type="ChEBI" id="CHEBI:28868"/>
        <dbReference type="ChEBI" id="CHEBI:57643"/>
        <dbReference type="ChEBI" id="CHEBI:57875"/>
        <dbReference type="EC" id="3.1.1.32"/>
    </reaction>
</comment>
<evidence type="ECO:0000256" key="8">
    <source>
        <dbReference type="ARBA" id="ARBA00022729"/>
    </source>
</evidence>
<evidence type="ECO:0000256" key="13">
    <source>
        <dbReference type="ARBA" id="ARBA00023136"/>
    </source>
</evidence>
<evidence type="ECO:0000256" key="14">
    <source>
        <dbReference type="ARBA" id="ARBA00023237"/>
    </source>
</evidence>
<keyword evidence="9 15" id="KW-0378">Hydrolase</keyword>
<keyword evidence="5" id="KW-1134">Transmembrane beta strand</keyword>
<keyword evidence="13" id="KW-0472">Membrane</keyword>
<evidence type="ECO:0000313" key="16">
    <source>
        <dbReference type="EMBL" id="CAG9179338.1"/>
    </source>
</evidence>
<keyword evidence="7 15" id="KW-0479">Metal-binding</keyword>
<evidence type="ECO:0000256" key="7">
    <source>
        <dbReference type="ARBA" id="ARBA00022723"/>
    </source>
</evidence>
<sequence length="420" mass="45820">MPFPEAIPALSRAAATLPGCLAALLAAAWPAGGEAAVSVLQPPRQVEASQPLTLTLMLSADENERRFAIPAAIVATATADMQAPVPLTLRRVDDGPAVLELQPGEYRTISYRTELPASLRGRVSLDLRDFDAAPMTITLRRSPAPDGVAGEPARATGETAAAATATEPIVVGDPAAANETLASNRGRLSLNEPMYLLFGAHHGRNAKFQLSFKFRLYQGDDPASRGLLENLYFGYTQFSLWDLASDSKPFHDTTYRPSFFYFVEDTGVRRGALTRLGVAAGIEHESNGKDGDVSRSIDVLYVQPRMAFGDTAGWHWMVAPKIYYYLDKDENPDIARYRGYVDLRVEYGKADSWKLAATVRKGTSGSKGSMDAQVSYPLARLLPGTAGYLMAGYFVGYGETLVDYNRKMPWQFRIGYALSR</sequence>
<evidence type="ECO:0000256" key="15">
    <source>
        <dbReference type="RuleBase" id="RU366027"/>
    </source>
</evidence>